<proteinExistence type="predicted"/>
<protein>
    <recommendedName>
        <fullName evidence="3">HAD family phosphatase</fullName>
    </recommendedName>
</protein>
<name>A0A0L0KNX9_9ACTN</name>
<sequence>MSPEPVSTVLFDLGDVLFRDPWETLLLTERTGLADRLGLDRAKVTETGRKLWHRFSLSETSEQDYWKALSRRLGQPVSPFLIRELEEELLVVNPSAETMLSTAAPGRRVGIVSNNTTFWYAKQSGRLRLDKWIDPDLVFLSCREGVSKGTPGEGLFERAATRVDPATTLVIEDRPRNVARAGSAGFRTLTYSFSASSGVIPPDLLDTIRGTA</sequence>
<dbReference type="AlphaFoldDB" id="A0A0L0KNX9"/>
<dbReference type="PANTHER" id="PTHR43611">
    <property type="entry name" value="ALPHA-D-GLUCOSE 1-PHOSPHATE PHOSPHATASE"/>
    <property type="match status" value="1"/>
</dbReference>
<dbReference type="InterPro" id="IPR036412">
    <property type="entry name" value="HAD-like_sf"/>
</dbReference>
<dbReference type="InterPro" id="IPR023214">
    <property type="entry name" value="HAD_sf"/>
</dbReference>
<comment type="caution">
    <text evidence="1">The sequence shown here is derived from an EMBL/GenBank/DDBJ whole genome shotgun (WGS) entry which is preliminary data.</text>
</comment>
<reference evidence="2" key="1">
    <citation type="submission" date="2014-07" db="EMBL/GenBank/DDBJ databases">
        <title>Genome sequencing of plant-pathogenic Streptomyces species.</title>
        <authorList>
            <person name="Harrison J."/>
            <person name="Sapp M."/>
            <person name="Thwaites R."/>
            <person name="Studholme D.J."/>
        </authorList>
    </citation>
    <scope>NUCLEOTIDE SEQUENCE [LARGE SCALE GENOMIC DNA]</scope>
    <source>
        <strain evidence="2">NCPPB 4445</strain>
    </source>
</reference>
<dbReference type="PATRIC" id="fig|42234.21.peg.635"/>
<gene>
    <name evidence="1" type="ORF">IQ63_03070</name>
</gene>
<evidence type="ECO:0000313" key="2">
    <source>
        <dbReference type="Proteomes" id="UP000037151"/>
    </source>
</evidence>
<dbReference type="PANTHER" id="PTHR43611:SF3">
    <property type="entry name" value="FLAVIN MONONUCLEOTIDE HYDROLASE 1, CHLOROPLATIC"/>
    <property type="match status" value="1"/>
</dbReference>
<evidence type="ECO:0000313" key="1">
    <source>
        <dbReference type="EMBL" id="KND39558.1"/>
    </source>
</evidence>
<accession>A0A0L0KNX9</accession>
<dbReference type="Gene3D" id="3.40.50.1000">
    <property type="entry name" value="HAD superfamily/HAD-like"/>
    <property type="match status" value="1"/>
</dbReference>
<dbReference type="SUPFAM" id="SSF56784">
    <property type="entry name" value="HAD-like"/>
    <property type="match status" value="1"/>
</dbReference>
<dbReference type="EMBL" id="JPPY01000022">
    <property type="protein sequence ID" value="KND39558.1"/>
    <property type="molecule type" value="Genomic_DNA"/>
</dbReference>
<dbReference type="Proteomes" id="UP000037151">
    <property type="component" value="Unassembled WGS sequence"/>
</dbReference>
<evidence type="ECO:0008006" key="3">
    <source>
        <dbReference type="Google" id="ProtNLM"/>
    </source>
</evidence>
<organism evidence="1 2">
    <name type="scientific">Streptomyces acidiscabies</name>
    <dbReference type="NCBI Taxonomy" id="42234"/>
    <lineage>
        <taxon>Bacteria</taxon>
        <taxon>Bacillati</taxon>
        <taxon>Actinomycetota</taxon>
        <taxon>Actinomycetes</taxon>
        <taxon>Kitasatosporales</taxon>
        <taxon>Streptomycetaceae</taxon>
        <taxon>Streptomyces</taxon>
    </lineage>
</organism>